<evidence type="ECO:0000256" key="3">
    <source>
        <dbReference type="ARBA" id="ARBA00023319"/>
    </source>
</evidence>
<dbReference type="SUPFAM" id="SSF48726">
    <property type="entry name" value="Immunoglobulin"/>
    <property type="match status" value="3"/>
</dbReference>
<dbReference type="InterPro" id="IPR013783">
    <property type="entry name" value="Ig-like_fold"/>
</dbReference>
<evidence type="ECO:0000259" key="6">
    <source>
        <dbReference type="PROSITE" id="PS50835"/>
    </source>
</evidence>
<dbReference type="Pfam" id="PF07679">
    <property type="entry name" value="I-set"/>
    <property type="match status" value="1"/>
</dbReference>
<dbReference type="InterPro" id="IPR003598">
    <property type="entry name" value="Ig_sub2"/>
</dbReference>
<evidence type="ECO:0000313" key="7">
    <source>
        <dbReference type="EMBL" id="GAU94921.1"/>
    </source>
</evidence>
<dbReference type="PROSITE" id="PS50835">
    <property type="entry name" value="IG_LIKE"/>
    <property type="match status" value="3"/>
</dbReference>
<proteinExistence type="predicted"/>
<dbReference type="EMBL" id="BDGG01000003">
    <property type="protein sequence ID" value="GAU94921.1"/>
    <property type="molecule type" value="Genomic_DNA"/>
</dbReference>
<dbReference type="GO" id="GO:0007156">
    <property type="term" value="P:homophilic cell adhesion via plasma membrane adhesion molecules"/>
    <property type="evidence" value="ECO:0007669"/>
    <property type="project" value="TreeGrafter"/>
</dbReference>
<keyword evidence="2" id="KW-1015">Disulfide bond</keyword>
<reference evidence="7 8" key="1">
    <citation type="journal article" date="2016" name="Nat. Commun.">
        <title>Extremotolerant tardigrade genome and improved radiotolerance of human cultured cells by tardigrade-unique protein.</title>
        <authorList>
            <person name="Hashimoto T."/>
            <person name="Horikawa D.D."/>
            <person name="Saito Y."/>
            <person name="Kuwahara H."/>
            <person name="Kozuka-Hata H."/>
            <person name="Shin-I T."/>
            <person name="Minakuchi Y."/>
            <person name="Ohishi K."/>
            <person name="Motoyama A."/>
            <person name="Aizu T."/>
            <person name="Enomoto A."/>
            <person name="Kondo K."/>
            <person name="Tanaka S."/>
            <person name="Hara Y."/>
            <person name="Koshikawa S."/>
            <person name="Sagara H."/>
            <person name="Miura T."/>
            <person name="Yokobori S."/>
            <person name="Miyagawa K."/>
            <person name="Suzuki Y."/>
            <person name="Kubo T."/>
            <person name="Oyama M."/>
            <person name="Kohara Y."/>
            <person name="Fujiyama A."/>
            <person name="Arakawa K."/>
            <person name="Katayama T."/>
            <person name="Toyoda A."/>
            <person name="Kunieda T."/>
        </authorList>
    </citation>
    <scope>NUCLEOTIDE SEQUENCE [LARGE SCALE GENOMIC DNA]</scope>
    <source>
        <strain evidence="7 8">YOKOZUNA-1</strain>
    </source>
</reference>
<evidence type="ECO:0000313" key="8">
    <source>
        <dbReference type="Proteomes" id="UP000186922"/>
    </source>
</evidence>
<dbReference type="OrthoDB" id="5950222at2759"/>
<evidence type="ECO:0000256" key="5">
    <source>
        <dbReference type="SAM" id="SignalP"/>
    </source>
</evidence>
<dbReference type="PANTHER" id="PTHR45080:SF8">
    <property type="entry name" value="IG-LIKE DOMAIN-CONTAINING PROTEIN"/>
    <property type="match status" value="1"/>
</dbReference>
<keyword evidence="4" id="KW-0472">Membrane</keyword>
<evidence type="ECO:0000256" key="2">
    <source>
        <dbReference type="ARBA" id="ARBA00023157"/>
    </source>
</evidence>
<name>A0A1D1UZM3_RAMVA</name>
<organism evidence="7 8">
    <name type="scientific">Ramazzottius varieornatus</name>
    <name type="common">Water bear</name>
    <name type="synonym">Tardigrade</name>
    <dbReference type="NCBI Taxonomy" id="947166"/>
    <lineage>
        <taxon>Eukaryota</taxon>
        <taxon>Metazoa</taxon>
        <taxon>Ecdysozoa</taxon>
        <taxon>Tardigrada</taxon>
        <taxon>Eutardigrada</taxon>
        <taxon>Parachela</taxon>
        <taxon>Hypsibioidea</taxon>
        <taxon>Ramazzottiidae</taxon>
        <taxon>Ramazzottius</taxon>
    </lineage>
</organism>
<dbReference type="Gene3D" id="2.60.40.10">
    <property type="entry name" value="Immunoglobulins"/>
    <property type="match status" value="3"/>
</dbReference>
<feature type="transmembrane region" description="Helical" evidence="4">
    <location>
        <begin position="534"/>
        <end position="554"/>
    </location>
</feature>
<keyword evidence="3" id="KW-0393">Immunoglobulin domain</keyword>
<keyword evidence="8" id="KW-1185">Reference proteome</keyword>
<dbReference type="Pfam" id="PF00047">
    <property type="entry name" value="ig"/>
    <property type="match status" value="1"/>
</dbReference>
<dbReference type="Proteomes" id="UP000186922">
    <property type="component" value="Unassembled WGS sequence"/>
</dbReference>
<dbReference type="PANTHER" id="PTHR45080">
    <property type="entry name" value="CONTACTIN 5"/>
    <property type="match status" value="1"/>
</dbReference>
<sequence>MEFLSRLYFCWSVALSFFIVEIFADEPQVTYDPLTHKGLIVLNATSNDQPIQPETSFNITCKAIAKLSWYLNNTALDLLEPHTSYYFDVIEEDLTDVIHNHTETDQLAYQSTLLVNHASKAHEGTYQCVVYATDNVTGKTEKFVEEISITLAEVLVFAGPNVVPPENTEYPPSVTLTCRLQANVPVNVTWAFHHHYLKNDTERHLILHEGPWTNLTIVKPTKDDLGRYACLARRVDETDRMHPFASLGFVYFGNASDSQDDDVDDYDESTKEVDYFVQNLLEIVYDVEPPAMTIMTCTLNTTFHVVHRPSAAFPKEVEILCTPPVGYVLHSEAVPTWLFKNNASDTAQFQTILDKDGRPVRMESSFNEDSKKAAHWFTRVYDNKTFGLVIRDPTFQDEGLYRVQTTLAKAETADQKGPDQTFAPMKLEAQPSIDPYFELSYAVDVGNPIDLSCNAWSESVFSPTVITWWKNGEVFVPDGDRVKLGSATYQNGSNTLSFTTTQYDDRAEYNCTATNDAGTSSTKSTLRVQNPYRFVGPLVALFVCLLLTAALVYAEQWWRKKHPLVPRKSSVSVAEESTVLLNKKMEHQHSLPQSIVIPMVAQGQEVYPIYVVDAAVKWRTFVERKKALRAGIPLSGISSKGKMTF</sequence>
<feature type="chain" id="PRO_5008897847" description="Ig-like domain-containing protein" evidence="5">
    <location>
        <begin position="25"/>
        <end position="645"/>
    </location>
</feature>
<dbReference type="STRING" id="947166.A0A1D1UZM3"/>
<keyword evidence="1 5" id="KW-0732">Signal</keyword>
<dbReference type="InterPro" id="IPR007110">
    <property type="entry name" value="Ig-like_dom"/>
</dbReference>
<protein>
    <recommendedName>
        <fullName evidence="6">Ig-like domain-containing protein</fullName>
    </recommendedName>
</protein>
<dbReference type="GO" id="GO:0005886">
    <property type="term" value="C:plasma membrane"/>
    <property type="evidence" value="ECO:0007669"/>
    <property type="project" value="TreeGrafter"/>
</dbReference>
<feature type="domain" description="Ig-like" evidence="6">
    <location>
        <begin position="27"/>
        <end position="145"/>
    </location>
</feature>
<accession>A0A1D1UZM3</accession>
<dbReference type="InterPro" id="IPR013098">
    <property type="entry name" value="Ig_I-set"/>
</dbReference>
<feature type="domain" description="Ig-like" evidence="6">
    <location>
        <begin position="431"/>
        <end position="527"/>
    </location>
</feature>
<dbReference type="InterPro" id="IPR003599">
    <property type="entry name" value="Ig_sub"/>
</dbReference>
<comment type="caution">
    <text evidence="7">The sequence shown here is derived from an EMBL/GenBank/DDBJ whole genome shotgun (WGS) entry which is preliminary data.</text>
</comment>
<dbReference type="SMART" id="SM00408">
    <property type="entry name" value="IGc2"/>
    <property type="match status" value="3"/>
</dbReference>
<evidence type="ECO:0000256" key="1">
    <source>
        <dbReference type="ARBA" id="ARBA00022729"/>
    </source>
</evidence>
<dbReference type="InterPro" id="IPR036179">
    <property type="entry name" value="Ig-like_dom_sf"/>
</dbReference>
<gene>
    <name evidence="7" type="primary">RvY_06620-1</name>
    <name evidence="7" type="synonym">RvY_06620.1</name>
    <name evidence="7" type="ORF">RvY_06620</name>
</gene>
<feature type="domain" description="Ig-like" evidence="6">
    <location>
        <begin position="160"/>
        <end position="242"/>
    </location>
</feature>
<dbReference type="AlphaFoldDB" id="A0A1D1UZM3"/>
<dbReference type="InterPro" id="IPR050958">
    <property type="entry name" value="Cell_Adh-Cytoskel_Orgn"/>
</dbReference>
<feature type="signal peptide" evidence="5">
    <location>
        <begin position="1"/>
        <end position="24"/>
    </location>
</feature>
<dbReference type="InterPro" id="IPR013151">
    <property type="entry name" value="Immunoglobulin_dom"/>
</dbReference>
<keyword evidence="4" id="KW-1133">Transmembrane helix</keyword>
<dbReference type="SMART" id="SM00409">
    <property type="entry name" value="IG"/>
    <property type="match status" value="4"/>
</dbReference>
<keyword evidence="4" id="KW-0812">Transmembrane</keyword>
<evidence type="ECO:0000256" key="4">
    <source>
        <dbReference type="SAM" id="Phobius"/>
    </source>
</evidence>